<dbReference type="InterPro" id="IPR045886">
    <property type="entry name" value="ThiF/MoeB/HesA"/>
</dbReference>
<protein>
    <submittedName>
        <fullName evidence="3">Adenylyltransferase/sulfurtransferase</fullName>
    </submittedName>
</protein>
<dbReference type="InterPro" id="IPR035985">
    <property type="entry name" value="Ubiquitin-activating_enz"/>
</dbReference>
<dbReference type="FunFam" id="3.40.50.720:FF:000080">
    <property type="entry name" value="Thiazole biosynthesis adenylyltransferase ThiF"/>
    <property type="match status" value="1"/>
</dbReference>
<dbReference type="PANTHER" id="PTHR10953">
    <property type="entry name" value="UBIQUITIN-ACTIVATING ENZYME E1"/>
    <property type="match status" value="1"/>
</dbReference>
<dbReference type="AlphaFoldDB" id="A0A4R1LBI2"/>
<dbReference type="EMBL" id="SMGK01000002">
    <property type="protein sequence ID" value="TCK74283.1"/>
    <property type="molecule type" value="Genomic_DNA"/>
</dbReference>
<dbReference type="RefSeq" id="WP_131995125.1">
    <property type="nucleotide sequence ID" value="NZ_SMGK01000002.1"/>
</dbReference>
<keyword evidence="3" id="KW-0808">Transferase</keyword>
<dbReference type="GO" id="GO:0008146">
    <property type="term" value="F:sulfotransferase activity"/>
    <property type="evidence" value="ECO:0007669"/>
    <property type="project" value="TreeGrafter"/>
</dbReference>
<evidence type="ECO:0000256" key="1">
    <source>
        <dbReference type="ARBA" id="ARBA00009919"/>
    </source>
</evidence>
<dbReference type="CDD" id="cd00757">
    <property type="entry name" value="ThiF_MoeB_HesA_family"/>
    <property type="match status" value="1"/>
</dbReference>
<feature type="domain" description="THIF-type NAD/FAD binding fold" evidence="2">
    <location>
        <begin position="13"/>
        <end position="250"/>
    </location>
</feature>
<dbReference type="SUPFAM" id="SSF69572">
    <property type="entry name" value="Activating enzymes of the ubiquitin-like proteins"/>
    <property type="match status" value="1"/>
</dbReference>
<keyword evidence="3" id="KW-0548">Nucleotidyltransferase</keyword>
<evidence type="ECO:0000313" key="4">
    <source>
        <dbReference type="Proteomes" id="UP000295210"/>
    </source>
</evidence>
<name>A0A4R1LBI2_9BACT</name>
<keyword evidence="4" id="KW-1185">Reference proteome</keyword>
<dbReference type="OrthoDB" id="9804286at2"/>
<gene>
    <name evidence="3" type="ORF">C7378_1905</name>
</gene>
<dbReference type="PANTHER" id="PTHR10953:SF102">
    <property type="entry name" value="ADENYLYLTRANSFERASE AND SULFURTRANSFERASE MOCS3"/>
    <property type="match status" value="1"/>
</dbReference>
<dbReference type="GO" id="GO:0005829">
    <property type="term" value="C:cytosol"/>
    <property type="evidence" value="ECO:0007669"/>
    <property type="project" value="TreeGrafter"/>
</dbReference>
<proteinExistence type="inferred from homology"/>
<dbReference type="InterPro" id="IPR000594">
    <property type="entry name" value="ThiF_NAD_FAD-bd"/>
</dbReference>
<dbReference type="Gene3D" id="3.40.50.720">
    <property type="entry name" value="NAD(P)-binding Rossmann-like Domain"/>
    <property type="match status" value="1"/>
</dbReference>
<comment type="similarity">
    <text evidence="1">Belongs to the HesA/MoeB/ThiF family.</text>
</comment>
<dbReference type="Pfam" id="PF00899">
    <property type="entry name" value="ThiF"/>
    <property type="match status" value="1"/>
</dbReference>
<dbReference type="GO" id="GO:0004792">
    <property type="term" value="F:thiosulfate-cyanide sulfurtransferase activity"/>
    <property type="evidence" value="ECO:0007669"/>
    <property type="project" value="TreeGrafter"/>
</dbReference>
<reference evidence="3 4" key="1">
    <citation type="submission" date="2019-03" db="EMBL/GenBank/DDBJ databases">
        <title>Genomic Encyclopedia of Type Strains, Phase IV (KMG-IV): sequencing the most valuable type-strain genomes for metagenomic binning, comparative biology and taxonomic classification.</title>
        <authorList>
            <person name="Goeker M."/>
        </authorList>
    </citation>
    <scope>NUCLEOTIDE SEQUENCE [LARGE SCALE GENOMIC DNA]</scope>
    <source>
        <strain evidence="3 4">DSM 103428</strain>
    </source>
</reference>
<comment type="caution">
    <text evidence="3">The sequence shown here is derived from an EMBL/GenBank/DDBJ whole genome shotgun (WGS) entry which is preliminary data.</text>
</comment>
<organism evidence="3 4">
    <name type="scientific">Acidipila rosea</name>
    <dbReference type="NCBI Taxonomy" id="768535"/>
    <lineage>
        <taxon>Bacteria</taxon>
        <taxon>Pseudomonadati</taxon>
        <taxon>Acidobacteriota</taxon>
        <taxon>Terriglobia</taxon>
        <taxon>Terriglobales</taxon>
        <taxon>Acidobacteriaceae</taxon>
        <taxon>Acidipila</taxon>
    </lineage>
</organism>
<accession>A0A4R1LBI2</accession>
<dbReference type="GO" id="GO:0008641">
    <property type="term" value="F:ubiquitin-like modifier activating enzyme activity"/>
    <property type="evidence" value="ECO:0007669"/>
    <property type="project" value="InterPro"/>
</dbReference>
<dbReference type="Proteomes" id="UP000295210">
    <property type="component" value="Unassembled WGS sequence"/>
</dbReference>
<evidence type="ECO:0000313" key="3">
    <source>
        <dbReference type="EMBL" id="TCK74283.1"/>
    </source>
</evidence>
<dbReference type="GO" id="GO:0016779">
    <property type="term" value="F:nucleotidyltransferase activity"/>
    <property type="evidence" value="ECO:0007669"/>
    <property type="project" value="UniProtKB-KW"/>
</dbReference>
<evidence type="ECO:0000259" key="2">
    <source>
        <dbReference type="Pfam" id="PF00899"/>
    </source>
</evidence>
<sequence length="344" mass="37749">MSVNPQFSAADRYSRQILYPGIGQEGQQKLSSAHVALVGCGATGAAAASLLARAGIGRLTLIDRDYVEESNLQRQVLFDEADALAALPKAEAARRKISLFNSEITVDAHIADLTPGNIHELLAGSQLVLDATDNFETRYLLNDYAVEQRKPWIYAAAVGAYALTMNVLPEETACLACIFPKAPGGAVETCDTAGILNTAVNLAASIEVTEALKFLVGAKSAMRRTMLSHDLWSNERSEVRADRPRMGCEVCKERDFRHLRGEGRPHITLCGRNSVQIHEHHRPVDFNEMKLRLEPHGTVKYNNLLLRFERGPHTITLFPDGRALVQGTTDVAQARSLYARFIGS</sequence>